<keyword evidence="3" id="KW-1185">Reference proteome</keyword>
<name>A0A4S3K4Z1_9GAMM</name>
<dbReference type="Proteomes" id="UP000295341">
    <property type="component" value="Unassembled WGS sequence"/>
</dbReference>
<gene>
    <name evidence="2" type="ORF">DFR24_0975</name>
</gene>
<protein>
    <submittedName>
        <fullName evidence="2">Uncharacterized protein</fullName>
    </submittedName>
</protein>
<comment type="caution">
    <text evidence="2">The sequence shown here is derived from an EMBL/GenBank/DDBJ whole genome shotgun (WGS) entry which is preliminary data.</text>
</comment>
<dbReference type="EMBL" id="SOBT01000008">
    <property type="protein sequence ID" value="TDU31605.1"/>
    <property type="molecule type" value="Genomic_DNA"/>
</dbReference>
<feature type="region of interest" description="Disordered" evidence="1">
    <location>
        <begin position="255"/>
        <end position="304"/>
    </location>
</feature>
<proteinExistence type="predicted"/>
<dbReference type="RefSeq" id="WP_168710423.1">
    <property type="nucleotide sequence ID" value="NZ_MWIN01000012.1"/>
</dbReference>
<feature type="compositionally biased region" description="Basic and acidic residues" evidence="1">
    <location>
        <begin position="255"/>
        <end position="265"/>
    </location>
</feature>
<accession>A0A4S3K4Z1</accession>
<reference evidence="2 3" key="1">
    <citation type="submission" date="2019-03" db="EMBL/GenBank/DDBJ databases">
        <title>Genomic Encyclopedia of Type Strains, Phase IV (KMG-IV): sequencing the most valuable type-strain genomes for metagenomic binning, comparative biology and taxonomic classification.</title>
        <authorList>
            <person name="Goeker M."/>
        </authorList>
    </citation>
    <scope>NUCLEOTIDE SEQUENCE [LARGE SCALE GENOMIC DNA]</scope>
    <source>
        <strain evidence="2 3">DSM 26377</strain>
    </source>
</reference>
<sequence length="304" mass="32583">MSIGVRLLNAAKALAGTDLQISQDLGICQSTLSKIRDGSCPMRVYHAARLSELLDKHWWVGVVQVLIENSRTTEESVFWKHRFAELKKRYRTVGPNGDKASELPKAPTAYTGWRSSVGFQKSIEVLGYERVKEMTPKSTWAKQVRKLKARGIEPRAIAPNCLSVSICPGNTRDPDASGPPANEARESHSLVLCAGNTRDLHSQEGGATCGRVRSCLASASSADPTPFEAGKAAEQGPALEKVGTLLAPDLELAPEEAKNVTEARAELAQPKGPARGISDGYELAARPSVGLPPHTPGKASEMAP</sequence>
<evidence type="ECO:0000313" key="2">
    <source>
        <dbReference type="EMBL" id="TDU31605.1"/>
    </source>
</evidence>
<dbReference type="AlphaFoldDB" id="A0A4S3K4Z1"/>
<evidence type="ECO:0000256" key="1">
    <source>
        <dbReference type="SAM" id="MobiDB-lite"/>
    </source>
</evidence>
<organism evidence="2 3">
    <name type="scientific">Panacagrimonas perspica</name>
    <dbReference type="NCBI Taxonomy" id="381431"/>
    <lineage>
        <taxon>Bacteria</taxon>
        <taxon>Pseudomonadati</taxon>
        <taxon>Pseudomonadota</taxon>
        <taxon>Gammaproteobacteria</taxon>
        <taxon>Nevskiales</taxon>
        <taxon>Nevskiaceae</taxon>
        <taxon>Panacagrimonas</taxon>
    </lineage>
</organism>
<evidence type="ECO:0000313" key="3">
    <source>
        <dbReference type="Proteomes" id="UP000295341"/>
    </source>
</evidence>